<dbReference type="Gene3D" id="2.130.10.10">
    <property type="entry name" value="YVTN repeat-like/Quinoprotein amine dehydrogenase"/>
    <property type="match status" value="2"/>
</dbReference>
<dbReference type="Proteomes" id="UP001064933">
    <property type="component" value="Chromosome"/>
</dbReference>
<dbReference type="InterPro" id="IPR055575">
    <property type="entry name" value="DUF7151"/>
</dbReference>
<proteinExistence type="predicted"/>
<keyword evidence="3" id="KW-1185">Reference proteome</keyword>
<feature type="domain" description="DUF7151" evidence="1">
    <location>
        <begin position="54"/>
        <end position="98"/>
    </location>
</feature>
<reference evidence="2" key="1">
    <citation type="submission" date="2022-10" db="EMBL/GenBank/DDBJ databases">
        <title>Characterization and whole genome sequencing of a new Roseateles species, isolated from fresh water.</title>
        <authorList>
            <person name="Guliayeva D.Y."/>
            <person name="Akhremchuk A.E."/>
            <person name="Sikolenko M.A."/>
            <person name="Valentovich L.N."/>
            <person name="Sidarenka A.V."/>
        </authorList>
    </citation>
    <scope>NUCLEOTIDE SEQUENCE</scope>
    <source>
        <strain evidence="2">BIM B-1768</strain>
    </source>
</reference>
<evidence type="ECO:0000313" key="3">
    <source>
        <dbReference type="Proteomes" id="UP001064933"/>
    </source>
</evidence>
<accession>A0ABY6B2H5</accession>
<dbReference type="CDD" id="cd15482">
    <property type="entry name" value="Sialidase_non-viral"/>
    <property type="match status" value="1"/>
</dbReference>
<dbReference type="RefSeq" id="WP_261759207.1">
    <property type="nucleotide sequence ID" value="NZ_CP104562.2"/>
</dbReference>
<feature type="domain" description="DUF7151" evidence="1">
    <location>
        <begin position="185"/>
        <end position="229"/>
    </location>
</feature>
<dbReference type="InterPro" id="IPR015943">
    <property type="entry name" value="WD40/YVTN_repeat-like_dom_sf"/>
</dbReference>
<name>A0ABY6B2H5_9BURK</name>
<dbReference type="SUPFAM" id="SSF110296">
    <property type="entry name" value="Oligoxyloglucan reducing end-specific cellobiohydrolase"/>
    <property type="match status" value="1"/>
</dbReference>
<sequence length="628" mass="62741">MSLPFTGHPAVFPRLSRSTGALVIGLMSLLVGCGGGSDAVGLDDPPPVASGTAALVRVAAQGPGTACPSGGVRVDAGLDLDRSGALSDAEVSSTQYVCNGAAGANGANGSSGAPGAATLVRLRAEPAGSHCTQGGSQVLGGLDLDRDGVLADAEVTTTAYVCNGAPGATGATGATGAVGSAGHDSLIALAVEAAGANCTYGGQRVSSGIDLNGNQVLEAGEVTATAYLCSAAPADTRWVEVTGAAAQGEVNTGYLANASTNVVITLPTAPAIGDWIKVSGVGSGGWTIAQNAGQRITTRGLPGGLELHWTPQALTDNWVAVASSADGLRLLAASTTTLYTSTDGGVSWIARVAGPPWSAVASSSNGLKLVAVANGGSIYTSTDGGLNWVTDGTSRGWSAVASSTDGTHLVAAAYLGQIWTSTDSGATWTPREANRAWRAMTSSADGQVLVAGTNGDRLYVSTDAGVTWTARATTQYWWALAATADGKRLYATVDTGAIWVSNDFGTTWESQAANRTWRGITSSSDGRFVVAATSGGSLYESTDNGVTWRGTGDIGQWIAVASSADGMNLVAGNAGAAIQTGSRRSSTTLGTAGSLSGGQQDALQLQYVGGGVFMPISYVSANLGFVVR</sequence>
<dbReference type="InterPro" id="IPR036278">
    <property type="entry name" value="Sialidase_sf"/>
</dbReference>
<dbReference type="EMBL" id="CP104562">
    <property type="protein sequence ID" value="UXH79388.1"/>
    <property type="molecule type" value="Genomic_DNA"/>
</dbReference>
<evidence type="ECO:0000259" key="1">
    <source>
        <dbReference type="Pfam" id="PF23657"/>
    </source>
</evidence>
<evidence type="ECO:0000313" key="2">
    <source>
        <dbReference type="EMBL" id="UXH79388.1"/>
    </source>
</evidence>
<dbReference type="Pfam" id="PF23657">
    <property type="entry name" value="DUF7151"/>
    <property type="match status" value="3"/>
</dbReference>
<feature type="domain" description="DUF7151" evidence="1">
    <location>
        <begin position="119"/>
        <end position="162"/>
    </location>
</feature>
<protein>
    <recommendedName>
        <fullName evidence="1">DUF7151 domain-containing protein</fullName>
    </recommendedName>
</protein>
<organism evidence="2 3">
    <name type="scientific">Roseateles amylovorans</name>
    <dbReference type="NCBI Taxonomy" id="2978473"/>
    <lineage>
        <taxon>Bacteria</taxon>
        <taxon>Pseudomonadati</taxon>
        <taxon>Pseudomonadota</taxon>
        <taxon>Betaproteobacteria</taxon>
        <taxon>Burkholderiales</taxon>
        <taxon>Sphaerotilaceae</taxon>
        <taxon>Roseateles</taxon>
    </lineage>
</organism>
<gene>
    <name evidence="2" type="ORF">N4261_05515</name>
</gene>
<dbReference type="SUPFAM" id="SSF50939">
    <property type="entry name" value="Sialidases"/>
    <property type="match status" value="1"/>
</dbReference>